<organism evidence="1 2">
    <name type="scientific">Azospirillum cavernae</name>
    <dbReference type="NCBI Taxonomy" id="2320860"/>
    <lineage>
        <taxon>Bacteria</taxon>
        <taxon>Pseudomonadati</taxon>
        <taxon>Pseudomonadota</taxon>
        <taxon>Alphaproteobacteria</taxon>
        <taxon>Rhodospirillales</taxon>
        <taxon>Azospirillaceae</taxon>
        <taxon>Azospirillum</taxon>
    </lineage>
</organism>
<evidence type="ECO:0000313" key="2">
    <source>
        <dbReference type="Proteomes" id="UP000283458"/>
    </source>
</evidence>
<sequence length="227" mass="25074">MQRGADGKLVVSTTSQEVISAVSLDGIIAAMLGTQNGQLVINLAWRDPREHLCLTQFQPWKKIQTGWMQIQLDQKASSGPAMTTINGRPIMTYFDENKHLNILLASRNTINFDIHNRLIFKEISSKFAPAMVIQSAGIGYVFWVDGSDSKLAYNQIGMNSRGSVVLNTQVEGSGKIKDAVSIAAPSARMVSREQDDRHVTLLQVVWPQSSKGDIKVAEFEPHYTALT</sequence>
<dbReference type="EMBL" id="QYUL01000002">
    <property type="protein sequence ID" value="RJF81762.1"/>
    <property type="molecule type" value="Genomic_DNA"/>
</dbReference>
<comment type="caution">
    <text evidence="1">The sequence shown here is derived from an EMBL/GenBank/DDBJ whole genome shotgun (WGS) entry which is preliminary data.</text>
</comment>
<evidence type="ECO:0000313" key="1">
    <source>
        <dbReference type="EMBL" id="RJF81762.1"/>
    </source>
</evidence>
<proteinExistence type="predicted"/>
<keyword evidence="2" id="KW-1185">Reference proteome</keyword>
<dbReference type="AlphaFoldDB" id="A0A418VX85"/>
<protein>
    <submittedName>
        <fullName evidence="1">Uncharacterized protein</fullName>
    </submittedName>
</protein>
<accession>A0A418VX85</accession>
<gene>
    <name evidence="1" type="ORF">D3877_16760</name>
</gene>
<dbReference type="Proteomes" id="UP000283458">
    <property type="component" value="Unassembled WGS sequence"/>
</dbReference>
<name>A0A418VX85_9PROT</name>
<reference evidence="1 2" key="1">
    <citation type="submission" date="2018-09" db="EMBL/GenBank/DDBJ databases">
        <authorList>
            <person name="Zhu H."/>
        </authorList>
    </citation>
    <scope>NUCLEOTIDE SEQUENCE [LARGE SCALE GENOMIC DNA]</scope>
    <source>
        <strain evidence="1 2">K2W22B-5</strain>
    </source>
</reference>